<sequence>MELRREMGRLTPWEGEEVTADERLDIKYGSKRALVGTEKWKPIFYDFTKKFRRIHLVDASQEIRWKISPRMIKVTKCFKTKIHLIPETAEF</sequence>
<accession>A0A4Y2FTR9</accession>
<evidence type="ECO:0000313" key="2">
    <source>
        <dbReference type="Proteomes" id="UP000499080"/>
    </source>
</evidence>
<reference evidence="1 2" key="1">
    <citation type="journal article" date="2019" name="Sci. Rep.">
        <title>Orb-weaving spider Araneus ventricosus genome elucidates the spidroin gene catalogue.</title>
        <authorList>
            <person name="Kono N."/>
            <person name="Nakamura H."/>
            <person name="Ohtoshi R."/>
            <person name="Moran D.A.P."/>
            <person name="Shinohara A."/>
            <person name="Yoshida Y."/>
            <person name="Fujiwara M."/>
            <person name="Mori M."/>
            <person name="Tomita M."/>
            <person name="Arakawa K."/>
        </authorList>
    </citation>
    <scope>NUCLEOTIDE SEQUENCE [LARGE SCALE GENOMIC DNA]</scope>
</reference>
<keyword evidence="2" id="KW-1185">Reference proteome</keyword>
<gene>
    <name evidence="1" type="ORF">AVEN_109622_1</name>
</gene>
<dbReference type="AlphaFoldDB" id="A0A4Y2FTR9"/>
<comment type="caution">
    <text evidence="1">The sequence shown here is derived from an EMBL/GenBank/DDBJ whole genome shotgun (WGS) entry which is preliminary data.</text>
</comment>
<evidence type="ECO:0000313" key="1">
    <source>
        <dbReference type="EMBL" id="GBM43768.1"/>
    </source>
</evidence>
<dbReference type="Proteomes" id="UP000499080">
    <property type="component" value="Unassembled WGS sequence"/>
</dbReference>
<proteinExistence type="predicted"/>
<name>A0A4Y2FTR9_ARAVE</name>
<dbReference type="EMBL" id="BGPR01001041">
    <property type="protein sequence ID" value="GBM43768.1"/>
    <property type="molecule type" value="Genomic_DNA"/>
</dbReference>
<protein>
    <submittedName>
        <fullName evidence="1">Uncharacterized protein</fullName>
    </submittedName>
</protein>
<organism evidence="1 2">
    <name type="scientific">Araneus ventricosus</name>
    <name type="common">Orbweaver spider</name>
    <name type="synonym">Epeira ventricosa</name>
    <dbReference type="NCBI Taxonomy" id="182803"/>
    <lineage>
        <taxon>Eukaryota</taxon>
        <taxon>Metazoa</taxon>
        <taxon>Ecdysozoa</taxon>
        <taxon>Arthropoda</taxon>
        <taxon>Chelicerata</taxon>
        <taxon>Arachnida</taxon>
        <taxon>Araneae</taxon>
        <taxon>Araneomorphae</taxon>
        <taxon>Entelegynae</taxon>
        <taxon>Araneoidea</taxon>
        <taxon>Araneidae</taxon>
        <taxon>Araneus</taxon>
    </lineage>
</organism>